<dbReference type="InterPro" id="IPR001245">
    <property type="entry name" value="Ser-Thr/Tyr_kinase_cat_dom"/>
</dbReference>
<dbReference type="GO" id="GO:0004713">
    <property type="term" value="F:protein tyrosine kinase activity"/>
    <property type="evidence" value="ECO:0007669"/>
    <property type="project" value="InterPro"/>
</dbReference>
<evidence type="ECO:0000256" key="1">
    <source>
        <dbReference type="ARBA" id="ARBA00022614"/>
    </source>
</evidence>
<dbReference type="GO" id="GO:0005524">
    <property type="term" value="F:ATP binding"/>
    <property type="evidence" value="ECO:0007669"/>
    <property type="project" value="InterPro"/>
</dbReference>
<evidence type="ECO:0000256" key="3">
    <source>
        <dbReference type="ARBA" id="ARBA00022737"/>
    </source>
</evidence>
<dbReference type="AlphaFoldDB" id="A0A444UUB1"/>
<name>A0A444UUB1_ACIRT</name>
<dbReference type="EMBL" id="SCEB01007894">
    <property type="protein sequence ID" value="RXM91752.1"/>
    <property type="molecule type" value="Genomic_DNA"/>
</dbReference>
<organism evidence="6 7">
    <name type="scientific">Acipenser ruthenus</name>
    <name type="common">Sterlet sturgeon</name>
    <dbReference type="NCBI Taxonomy" id="7906"/>
    <lineage>
        <taxon>Eukaryota</taxon>
        <taxon>Metazoa</taxon>
        <taxon>Chordata</taxon>
        <taxon>Craniata</taxon>
        <taxon>Vertebrata</taxon>
        <taxon>Euteleostomi</taxon>
        <taxon>Actinopterygii</taxon>
        <taxon>Chondrostei</taxon>
        <taxon>Acipenseriformes</taxon>
        <taxon>Acipenseridae</taxon>
        <taxon>Acipenser</taxon>
    </lineage>
</organism>
<accession>A0A444UUB1</accession>
<dbReference type="GO" id="GO:0005576">
    <property type="term" value="C:extracellular region"/>
    <property type="evidence" value="ECO:0007669"/>
    <property type="project" value="UniProtKB-SubCell"/>
</dbReference>
<dbReference type="InterPro" id="IPR000483">
    <property type="entry name" value="Cys-rich_flank_reg_C"/>
</dbReference>
<dbReference type="SMART" id="SM00369">
    <property type="entry name" value="LRR_TYP"/>
    <property type="match status" value="2"/>
</dbReference>
<dbReference type="InterPro" id="IPR001611">
    <property type="entry name" value="Leu-rich_rpt"/>
</dbReference>
<dbReference type="GO" id="GO:0017157">
    <property type="term" value="P:regulation of exocytosis"/>
    <property type="evidence" value="ECO:0007669"/>
    <property type="project" value="TreeGrafter"/>
</dbReference>
<dbReference type="Gene3D" id="1.10.510.10">
    <property type="entry name" value="Transferase(Phosphotransferase) domain 1"/>
    <property type="match status" value="1"/>
</dbReference>
<dbReference type="SUPFAM" id="SSF52058">
    <property type="entry name" value="L domain-like"/>
    <property type="match status" value="1"/>
</dbReference>
<sequence length="333" mass="37527">MLTELTGDEGWVSALQCCFSQDQAVCSRLLNSNTFSQIADDAFAGVPHLQYLFIENNDIQSLSKRAFRGLKSLTHLSLANNNLKHLPRDIFKHLDILTDLDLRGNSLSCDCKLKWLVDWLGKTNTSVPAIYCASPPELQGRKLADLKTHDFNCITTEFAVYETFPFHSVSVESFEFAGDLFVAFAQPATGNCSLWSFGVLLWEIFTLGGSPYPGVPVEELFKLLKEGHRMDKPTTCTHELYMMMRDCWHAVPSQRPTFKQLVEDLDRILIMASNQDYLDLTAPLDQYSPSYPDTRCSTCSSGEDSVFSHDPHVEEPCLPRLPPQQNGVGFKKR</sequence>
<feature type="domain" description="Protein kinase" evidence="5">
    <location>
        <begin position="1"/>
        <end position="269"/>
    </location>
</feature>
<dbReference type="SUPFAM" id="SSF56112">
    <property type="entry name" value="Protein kinase-like (PK-like)"/>
    <property type="match status" value="1"/>
</dbReference>
<keyword evidence="7" id="KW-1185">Reference proteome</keyword>
<evidence type="ECO:0000313" key="6">
    <source>
        <dbReference type="EMBL" id="RXM91752.1"/>
    </source>
</evidence>
<dbReference type="SMART" id="SM00219">
    <property type="entry name" value="TyrKc"/>
    <property type="match status" value="1"/>
</dbReference>
<dbReference type="PRINTS" id="PR00109">
    <property type="entry name" value="TYRKINASE"/>
</dbReference>
<protein>
    <submittedName>
        <fullName evidence="6">Fibroblast growth factor receptor 1-A</fullName>
    </submittedName>
</protein>
<keyword evidence="3" id="KW-0677">Repeat</keyword>
<evidence type="ECO:0000256" key="4">
    <source>
        <dbReference type="SAM" id="MobiDB-lite"/>
    </source>
</evidence>
<dbReference type="PROSITE" id="PS50011">
    <property type="entry name" value="PROTEIN_KINASE_DOM"/>
    <property type="match status" value="1"/>
</dbReference>
<evidence type="ECO:0000313" key="7">
    <source>
        <dbReference type="Proteomes" id="UP000289886"/>
    </source>
</evidence>
<dbReference type="PANTHER" id="PTHR24367:SF10">
    <property type="entry name" value="LEUCINE-RICH REPEAT LGI FAMILY MEMBER 3"/>
    <property type="match status" value="1"/>
</dbReference>
<reference evidence="6 7" key="1">
    <citation type="submission" date="2019-01" db="EMBL/GenBank/DDBJ databases">
        <title>Draft Genome and Complete Hox-Cluster Characterization of the Sterlet Sturgeon (Acipenser ruthenus).</title>
        <authorList>
            <person name="Wei Q."/>
        </authorList>
    </citation>
    <scope>NUCLEOTIDE SEQUENCE [LARGE SCALE GENOMIC DNA]</scope>
    <source>
        <strain evidence="6">WHYD16114868_AA</strain>
        <tissue evidence="6">Blood</tissue>
    </source>
</reference>
<dbReference type="Pfam" id="PF07714">
    <property type="entry name" value="PK_Tyr_Ser-Thr"/>
    <property type="match status" value="1"/>
</dbReference>
<gene>
    <name evidence="6" type="ORF">EOD39_20855</name>
</gene>
<dbReference type="Pfam" id="PF13855">
    <property type="entry name" value="LRR_8"/>
    <property type="match status" value="1"/>
</dbReference>
<keyword evidence="1" id="KW-0433">Leucine-rich repeat</keyword>
<dbReference type="Pfam" id="PF01463">
    <property type="entry name" value="LRRCT"/>
    <property type="match status" value="1"/>
</dbReference>
<dbReference type="PROSITE" id="PS51450">
    <property type="entry name" value="LRR"/>
    <property type="match status" value="1"/>
</dbReference>
<keyword evidence="2" id="KW-0732">Signal</keyword>
<dbReference type="GO" id="GO:0008021">
    <property type="term" value="C:synaptic vesicle"/>
    <property type="evidence" value="ECO:0007669"/>
    <property type="project" value="TreeGrafter"/>
</dbReference>
<dbReference type="SMART" id="SM00082">
    <property type="entry name" value="LRRCT"/>
    <property type="match status" value="1"/>
</dbReference>
<dbReference type="InterPro" id="IPR032675">
    <property type="entry name" value="LRR_dom_sf"/>
</dbReference>
<proteinExistence type="predicted"/>
<evidence type="ECO:0000259" key="5">
    <source>
        <dbReference type="PROSITE" id="PS50011"/>
    </source>
</evidence>
<dbReference type="InterPro" id="IPR000719">
    <property type="entry name" value="Prot_kinase_dom"/>
</dbReference>
<dbReference type="InterPro" id="IPR003591">
    <property type="entry name" value="Leu-rich_rpt_typical-subtyp"/>
</dbReference>
<dbReference type="PANTHER" id="PTHR24367">
    <property type="entry name" value="LEUCINE-RICH REPEAT-CONTAINING PROTEIN"/>
    <property type="match status" value="1"/>
</dbReference>
<dbReference type="Proteomes" id="UP000289886">
    <property type="component" value="Unassembled WGS sequence"/>
</dbReference>
<dbReference type="Gene3D" id="3.80.10.10">
    <property type="entry name" value="Ribonuclease Inhibitor"/>
    <property type="match status" value="1"/>
</dbReference>
<dbReference type="InterPro" id="IPR020635">
    <property type="entry name" value="Tyr_kinase_cat_dom"/>
</dbReference>
<comment type="caution">
    <text evidence="6">The sequence shown here is derived from an EMBL/GenBank/DDBJ whole genome shotgun (WGS) entry which is preliminary data.</text>
</comment>
<keyword evidence="6" id="KW-0675">Receptor</keyword>
<dbReference type="InterPro" id="IPR011009">
    <property type="entry name" value="Kinase-like_dom_sf"/>
</dbReference>
<feature type="region of interest" description="Disordered" evidence="4">
    <location>
        <begin position="310"/>
        <end position="333"/>
    </location>
</feature>
<dbReference type="FunFam" id="1.10.510.10:FF:001927">
    <property type="entry name" value="Receptor protein-tyrosine kinase"/>
    <property type="match status" value="1"/>
</dbReference>
<dbReference type="InterPro" id="IPR051295">
    <property type="entry name" value="LGI_related"/>
</dbReference>
<evidence type="ECO:0000256" key="2">
    <source>
        <dbReference type="ARBA" id="ARBA00022729"/>
    </source>
</evidence>